<feature type="chain" id="PRO_5024367028" evidence="1">
    <location>
        <begin position="27"/>
        <end position="282"/>
    </location>
</feature>
<dbReference type="InterPro" id="IPR025345">
    <property type="entry name" value="DUF4249"/>
</dbReference>
<organism evidence="2 3">
    <name type="scientific">Flagellimonas hadalis</name>
    <dbReference type="NCBI Taxonomy" id="2597517"/>
    <lineage>
        <taxon>Bacteria</taxon>
        <taxon>Pseudomonadati</taxon>
        <taxon>Bacteroidota</taxon>
        <taxon>Flavobacteriia</taxon>
        <taxon>Flavobacteriales</taxon>
        <taxon>Flavobacteriaceae</taxon>
        <taxon>Flagellimonas</taxon>
    </lineage>
</organism>
<dbReference type="Pfam" id="PF14054">
    <property type="entry name" value="DUF4249"/>
    <property type="match status" value="1"/>
</dbReference>
<evidence type="ECO:0000256" key="1">
    <source>
        <dbReference type="SAM" id="SignalP"/>
    </source>
</evidence>
<proteinExistence type="predicted"/>
<dbReference type="RefSeq" id="WP_151888601.1">
    <property type="nucleotide sequence ID" value="NZ_VNIK02000001.1"/>
</dbReference>
<gene>
    <name evidence="2" type="ORF">FOT42_000405</name>
</gene>
<dbReference type="AlphaFoldDB" id="A0A5N5IUJ9"/>
<keyword evidence="3" id="KW-1185">Reference proteome</keyword>
<dbReference type="EMBL" id="VNIK02000001">
    <property type="protein sequence ID" value="KAB5491445.1"/>
    <property type="molecule type" value="Genomic_DNA"/>
</dbReference>
<name>A0A5N5IUJ9_9FLAO</name>
<protein>
    <submittedName>
        <fullName evidence="2">DUF4249 domain-containing protein</fullName>
    </submittedName>
</protein>
<evidence type="ECO:0000313" key="3">
    <source>
        <dbReference type="Proteomes" id="UP000319204"/>
    </source>
</evidence>
<sequence length="282" mass="31043">MKNRTITIYNKLGALLILLGFLNSCTDVIDVNVPNAGARLVVDASIKWQKGTSGETQTIHLRESTAYFDKNPDVPVTGAEVTVTKQNDGSIVVFADQNNGSYTATDFVPELNASYTLEILYNGNSYTATETLIAAPDINRIVQTVEGSDDDKEIQLQVFFDDLGAVENYYLGEFIPSNLPIPSLAVISDEFTDGNENFIENDNENYVAGATVAINLYGVSQRYYDYLSIFIQQSGSDENGPFPTTPVQLKGNCTNVNDPNEEVLGFFRLGQFDTTSYTIEQQ</sequence>
<dbReference type="Proteomes" id="UP000319204">
    <property type="component" value="Unassembled WGS sequence"/>
</dbReference>
<keyword evidence="1" id="KW-0732">Signal</keyword>
<evidence type="ECO:0000313" key="2">
    <source>
        <dbReference type="EMBL" id="KAB5491445.1"/>
    </source>
</evidence>
<dbReference type="OrthoDB" id="1430047at2"/>
<reference evidence="2" key="1">
    <citation type="submission" date="2019-10" db="EMBL/GenBank/DDBJ databases">
        <title>Muricauda hadale sp. nov., a piezophilic bacterium isolated from hadopelagic water of the Mariana Trench.</title>
        <authorList>
            <person name="Wei Y."/>
        </authorList>
    </citation>
    <scope>NUCLEOTIDE SEQUENCE [LARGE SCALE GENOMIC DNA]</scope>
    <source>
        <strain evidence="2">MT-229</strain>
    </source>
</reference>
<comment type="caution">
    <text evidence="2">The sequence shown here is derived from an EMBL/GenBank/DDBJ whole genome shotgun (WGS) entry which is preliminary data.</text>
</comment>
<accession>A0A5N5IUJ9</accession>
<feature type="signal peptide" evidence="1">
    <location>
        <begin position="1"/>
        <end position="26"/>
    </location>
</feature>